<dbReference type="AlphaFoldDB" id="A0AAD5EFN0"/>
<organism evidence="2 3">
    <name type="scientific">Umbelopsis ramanniana AG</name>
    <dbReference type="NCBI Taxonomy" id="1314678"/>
    <lineage>
        <taxon>Eukaryota</taxon>
        <taxon>Fungi</taxon>
        <taxon>Fungi incertae sedis</taxon>
        <taxon>Mucoromycota</taxon>
        <taxon>Mucoromycotina</taxon>
        <taxon>Umbelopsidomycetes</taxon>
        <taxon>Umbelopsidales</taxon>
        <taxon>Umbelopsidaceae</taxon>
        <taxon>Umbelopsis</taxon>
    </lineage>
</organism>
<feature type="region of interest" description="Disordered" evidence="1">
    <location>
        <begin position="51"/>
        <end position="103"/>
    </location>
</feature>
<protein>
    <submittedName>
        <fullName evidence="2">Uncharacterized protein</fullName>
    </submittedName>
</protein>
<name>A0AAD5EFN0_UMBRA</name>
<feature type="region of interest" description="Disordered" evidence="1">
    <location>
        <begin position="1"/>
        <end position="31"/>
    </location>
</feature>
<feature type="compositionally biased region" description="Acidic residues" evidence="1">
    <location>
        <begin position="85"/>
        <end position="97"/>
    </location>
</feature>
<feature type="compositionally biased region" description="Polar residues" evidence="1">
    <location>
        <begin position="57"/>
        <end position="66"/>
    </location>
</feature>
<keyword evidence="3" id="KW-1185">Reference proteome</keyword>
<dbReference type="Proteomes" id="UP001206595">
    <property type="component" value="Unassembled WGS sequence"/>
</dbReference>
<evidence type="ECO:0000256" key="1">
    <source>
        <dbReference type="SAM" id="MobiDB-lite"/>
    </source>
</evidence>
<comment type="caution">
    <text evidence="2">The sequence shown here is derived from an EMBL/GenBank/DDBJ whole genome shotgun (WGS) entry which is preliminary data.</text>
</comment>
<gene>
    <name evidence="2" type="ORF">K450DRAFT_232945</name>
</gene>
<accession>A0AAD5EFN0</accession>
<proteinExistence type="predicted"/>
<evidence type="ECO:0000313" key="2">
    <source>
        <dbReference type="EMBL" id="KAI8581410.1"/>
    </source>
</evidence>
<reference evidence="2" key="1">
    <citation type="submission" date="2021-06" db="EMBL/GenBank/DDBJ databases">
        <authorList>
            <consortium name="DOE Joint Genome Institute"/>
            <person name="Mondo S.J."/>
            <person name="Amses K.R."/>
            <person name="Simmons D.R."/>
            <person name="Longcore J.E."/>
            <person name="Seto K."/>
            <person name="Alves G.H."/>
            <person name="Bonds A.E."/>
            <person name="Quandt C.A."/>
            <person name="Davis W.J."/>
            <person name="Chang Y."/>
            <person name="Letcher P.M."/>
            <person name="Powell M.J."/>
            <person name="Kuo A."/>
            <person name="Labutti K."/>
            <person name="Pangilinan J."/>
            <person name="Andreopoulos W."/>
            <person name="Tritt A."/>
            <person name="Riley R."/>
            <person name="Hundley H."/>
            <person name="Johnson J."/>
            <person name="Lipzen A."/>
            <person name="Barry K."/>
            <person name="Berbee M.L."/>
            <person name="Buchler N.E."/>
            <person name="Grigoriev I.V."/>
            <person name="Spatafora J.W."/>
            <person name="Stajich J.E."/>
            <person name="James T.Y."/>
        </authorList>
    </citation>
    <scope>NUCLEOTIDE SEQUENCE</scope>
    <source>
        <strain evidence="2">AG</strain>
    </source>
</reference>
<feature type="compositionally biased region" description="Basic and acidic residues" evidence="1">
    <location>
        <begin position="21"/>
        <end position="30"/>
    </location>
</feature>
<sequence length="188" mass="21258">MPMNYSFAHNEPYPKPKKRPHPVDSEHYEPAQKVYISERFAHDLAAMSLNHKDDMVDTSTPPSSKPNDPKRKQSVVVIKDINDFLSDDDDDDDDGMETDYTLPMQKRPGERKYHVPDFVLQNPRAPKSVRELALGPSVCQSDSRANDVIKPKEKHIVVLNNVPVGLTMDLDQSDKATPDSNVAFMDVD</sequence>
<evidence type="ECO:0000313" key="3">
    <source>
        <dbReference type="Proteomes" id="UP001206595"/>
    </source>
</evidence>
<reference evidence="2" key="2">
    <citation type="journal article" date="2022" name="Proc. Natl. Acad. Sci. U.S.A.">
        <title>Diploid-dominant life cycles characterize the early evolution of Fungi.</title>
        <authorList>
            <person name="Amses K.R."/>
            <person name="Simmons D.R."/>
            <person name="Longcore J.E."/>
            <person name="Mondo S.J."/>
            <person name="Seto K."/>
            <person name="Jeronimo G.H."/>
            <person name="Bonds A.E."/>
            <person name="Quandt C.A."/>
            <person name="Davis W.J."/>
            <person name="Chang Y."/>
            <person name="Federici B.A."/>
            <person name="Kuo A."/>
            <person name="LaButti K."/>
            <person name="Pangilinan J."/>
            <person name="Andreopoulos W."/>
            <person name="Tritt A."/>
            <person name="Riley R."/>
            <person name="Hundley H."/>
            <person name="Johnson J."/>
            <person name="Lipzen A."/>
            <person name="Barry K."/>
            <person name="Lang B.F."/>
            <person name="Cuomo C.A."/>
            <person name="Buchler N.E."/>
            <person name="Grigoriev I.V."/>
            <person name="Spatafora J.W."/>
            <person name="Stajich J.E."/>
            <person name="James T.Y."/>
        </authorList>
    </citation>
    <scope>NUCLEOTIDE SEQUENCE</scope>
    <source>
        <strain evidence="2">AG</strain>
    </source>
</reference>
<dbReference type="RefSeq" id="XP_051446414.1">
    <property type="nucleotide sequence ID" value="XM_051587675.1"/>
</dbReference>
<dbReference type="GeneID" id="75913020"/>
<dbReference type="EMBL" id="MU620906">
    <property type="protein sequence ID" value="KAI8581410.1"/>
    <property type="molecule type" value="Genomic_DNA"/>
</dbReference>